<feature type="domain" description="RecJ OB" evidence="9">
    <location>
        <begin position="458"/>
        <end position="575"/>
    </location>
</feature>
<feature type="domain" description="DDH" evidence="7">
    <location>
        <begin position="77"/>
        <end position="231"/>
    </location>
</feature>
<evidence type="ECO:0000313" key="11">
    <source>
        <dbReference type="Proteomes" id="UP000050833"/>
    </source>
</evidence>
<evidence type="ECO:0000259" key="7">
    <source>
        <dbReference type="Pfam" id="PF01368"/>
    </source>
</evidence>
<feature type="domain" description="DHHA1" evidence="8">
    <location>
        <begin position="352"/>
        <end position="444"/>
    </location>
</feature>
<comment type="similarity">
    <text evidence="1">Belongs to the RecJ family.</text>
</comment>
<dbReference type="Pfam" id="PF02272">
    <property type="entry name" value="DHHA1"/>
    <property type="match status" value="1"/>
</dbReference>
<keyword evidence="11" id="KW-1185">Reference proteome</keyword>
<dbReference type="InterPro" id="IPR038763">
    <property type="entry name" value="DHH_sf"/>
</dbReference>
<dbReference type="InterPro" id="IPR051673">
    <property type="entry name" value="SSDNA_exonuclease_RecJ"/>
</dbReference>
<dbReference type="Pfam" id="PF01368">
    <property type="entry name" value="DHH"/>
    <property type="match status" value="1"/>
</dbReference>
<evidence type="ECO:0000256" key="4">
    <source>
        <dbReference type="ARBA" id="ARBA00022801"/>
    </source>
</evidence>
<evidence type="ECO:0000256" key="1">
    <source>
        <dbReference type="ARBA" id="ARBA00005915"/>
    </source>
</evidence>
<evidence type="ECO:0000256" key="6">
    <source>
        <dbReference type="SAM" id="Coils"/>
    </source>
</evidence>
<dbReference type="SUPFAM" id="SSF64182">
    <property type="entry name" value="DHH phosphoesterases"/>
    <property type="match status" value="1"/>
</dbReference>
<organism evidence="10 11">
    <name type="scientific">Butyribacter intestini</name>
    <dbReference type="NCBI Taxonomy" id="1703332"/>
    <lineage>
        <taxon>Bacteria</taxon>
        <taxon>Bacillati</taxon>
        <taxon>Bacillota</taxon>
        <taxon>Clostridia</taxon>
        <taxon>Lachnospirales</taxon>
        <taxon>Lachnospiraceae</taxon>
        <taxon>Butyribacter</taxon>
    </lineage>
</organism>
<keyword evidence="6" id="KW-0175">Coiled coil</keyword>
<dbReference type="InterPro" id="IPR001667">
    <property type="entry name" value="DDH_dom"/>
</dbReference>
<evidence type="ECO:0000313" key="10">
    <source>
        <dbReference type="EMBL" id="KQC84261.1"/>
    </source>
</evidence>
<evidence type="ECO:0000259" key="9">
    <source>
        <dbReference type="Pfam" id="PF17768"/>
    </source>
</evidence>
<dbReference type="GO" id="GO:0006310">
    <property type="term" value="P:DNA recombination"/>
    <property type="evidence" value="ECO:0007669"/>
    <property type="project" value="InterPro"/>
</dbReference>
<protein>
    <recommendedName>
        <fullName evidence="2">Single-stranded-DNA-specific exonuclease RecJ</fullName>
    </recommendedName>
</protein>
<dbReference type="Pfam" id="PF17768">
    <property type="entry name" value="RecJ_OB"/>
    <property type="match status" value="1"/>
</dbReference>
<keyword evidence="4" id="KW-0378">Hydrolase</keyword>
<dbReference type="PANTHER" id="PTHR30255:SF2">
    <property type="entry name" value="SINGLE-STRANDED-DNA-SPECIFIC EXONUCLEASE RECJ"/>
    <property type="match status" value="1"/>
</dbReference>
<dbReference type="InterPro" id="IPR004610">
    <property type="entry name" value="RecJ"/>
</dbReference>
<evidence type="ECO:0000256" key="5">
    <source>
        <dbReference type="ARBA" id="ARBA00022839"/>
    </source>
</evidence>
<keyword evidence="5" id="KW-0269">Exonuclease</keyword>
<evidence type="ECO:0000259" key="8">
    <source>
        <dbReference type="Pfam" id="PF02272"/>
    </source>
</evidence>
<dbReference type="PANTHER" id="PTHR30255">
    <property type="entry name" value="SINGLE-STRANDED-DNA-SPECIFIC EXONUCLEASE RECJ"/>
    <property type="match status" value="1"/>
</dbReference>
<evidence type="ECO:0000256" key="2">
    <source>
        <dbReference type="ARBA" id="ARBA00019841"/>
    </source>
</evidence>
<dbReference type="RefSeq" id="WP_055945751.1">
    <property type="nucleotide sequence ID" value="NZ_LLKB01000006.1"/>
</dbReference>
<name>A0AAW3JPE8_9FIRM</name>
<keyword evidence="3" id="KW-0540">Nuclease</keyword>
<evidence type="ECO:0000256" key="3">
    <source>
        <dbReference type="ARBA" id="ARBA00022722"/>
    </source>
</evidence>
<dbReference type="AlphaFoldDB" id="A0AAW3JPE8"/>
<proteinExistence type="inferred from homology"/>
<feature type="coiled-coil region" evidence="6">
    <location>
        <begin position="307"/>
        <end position="334"/>
    </location>
</feature>
<reference evidence="10 11" key="1">
    <citation type="submission" date="2015-10" db="EMBL/GenBank/DDBJ databases">
        <title>Butyribacter intestini gen. nov., sp. nov., a butyric acid-producing bacterium of the family Lachnospiraceae isolated from the human faeces.</title>
        <authorList>
            <person name="Zou Y."/>
            <person name="Xue W."/>
            <person name="Luo G."/>
            <person name="Lv M."/>
        </authorList>
    </citation>
    <scope>NUCLEOTIDE SEQUENCE [LARGE SCALE GENOMIC DNA]</scope>
    <source>
        <strain evidence="10 11">TF01-11</strain>
    </source>
</reference>
<dbReference type="GO" id="GO:0003676">
    <property type="term" value="F:nucleic acid binding"/>
    <property type="evidence" value="ECO:0007669"/>
    <property type="project" value="InterPro"/>
</dbReference>
<sequence length="579" mass="64917">MKQWMYKKCNADTAAVAKRYNISEIFARVLVNRGLHSWKAMDAYIFPDMEKMYRPELMKDLTKAADILVNSINDKIKIRVIGDYDVDGVMSSYILYRGIRMLGGEVSCRIPHRVKDGYGIRDYMVDEAADDGVGLIITCDNGISALGAAKRAKELDIKYILTDHHEVPDKDGVEIIPVADAVVDPKQKACTYPYNMLCGAGIVYKLMSYIFEGKNDKSYINELLPFAAAATVCDVVPLADENRIIVSNGLKILNDTAHLKNTGMRKMIELLELSEHIKSGSLGFRIGPCINAAGRLDDASLGLKMLMTEDEKEAVKLANELITLNEERKELTAQATDDAITQIEETNALERPVLVVYLKDCHESVAGIVAGRIREKYYRPAYILTDGEKGLKGSGRSIPGYHMQQALQNCQELLTEFGGHALAAGFSLPKENLGKFRETLNEQCRLSDEQLVEKVSFDMELELSKATKNLVEQLQYMEPFGESNDSAVFARGKLKISSMYLCGKENQIAKLKLEDDGLLYEAVDFHADNCLLRAIEEKYGKNEWEKMKQGKFGQQISILYQPEINNWSGNVQMKIVDCM</sequence>
<dbReference type="InterPro" id="IPR003156">
    <property type="entry name" value="DHHA1_dom"/>
</dbReference>
<comment type="caution">
    <text evidence="10">The sequence shown here is derived from an EMBL/GenBank/DDBJ whole genome shotgun (WGS) entry which is preliminary data.</text>
</comment>
<dbReference type="NCBIfam" id="TIGR00644">
    <property type="entry name" value="recJ"/>
    <property type="match status" value="1"/>
</dbReference>
<dbReference type="EMBL" id="LLKB01000006">
    <property type="protein sequence ID" value="KQC84261.1"/>
    <property type="molecule type" value="Genomic_DNA"/>
</dbReference>
<dbReference type="Proteomes" id="UP000050833">
    <property type="component" value="Unassembled WGS sequence"/>
</dbReference>
<dbReference type="GO" id="GO:0008409">
    <property type="term" value="F:5'-3' exonuclease activity"/>
    <property type="evidence" value="ECO:0007669"/>
    <property type="project" value="InterPro"/>
</dbReference>
<dbReference type="Gene3D" id="3.10.310.30">
    <property type="match status" value="1"/>
</dbReference>
<accession>A0AAW3JPE8</accession>
<dbReference type="Gene3D" id="3.90.1640.30">
    <property type="match status" value="1"/>
</dbReference>
<dbReference type="InterPro" id="IPR041122">
    <property type="entry name" value="RecJ_OB"/>
</dbReference>
<gene>
    <name evidence="10" type="ORF">APZ18_13190</name>
</gene>
<dbReference type="GO" id="GO:0006281">
    <property type="term" value="P:DNA repair"/>
    <property type="evidence" value="ECO:0007669"/>
    <property type="project" value="InterPro"/>
</dbReference>